<keyword evidence="3" id="KW-1185">Reference proteome</keyword>
<gene>
    <name evidence="2" type="ORF">SAMN05216200_101456</name>
</gene>
<protein>
    <submittedName>
        <fullName evidence="2">Glycosyl transferase family 2</fullName>
    </submittedName>
</protein>
<accession>A0A1M7S294</accession>
<dbReference type="Gene3D" id="3.90.550.10">
    <property type="entry name" value="Spore Coat Polysaccharide Biosynthesis Protein SpsA, Chain A"/>
    <property type="match status" value="1"/>
</dbReference>
<reference evidence="2 3" key="1">
    <citation type="submission" date="2016-12" db="EMBL/GenBank/DDBJ databases">
        <authorList>
            <person name="Song W.-J."/>
            <person name="Kurnit D.M."/>
        </authorList>
    </citation>
    <scope>NUCLEOTIDE SEQUENCE [LARGE SCALE GENOMIC DNA]</scope>
    <source>
        <strain evidence="2 3">CGMCC 1.10808</strain>
    </source>
</reference>
<evidence type="ECO:0000313" key="3">
    <source>
        <dbReference type="Proteomes" id="UP000184066"/>
    </source>
</evidence>
<evidence type="ECO:0000313" key="2">
    <source>
        <dbReference type="EMBL" id="SHN52495.1"/>
    </source>
</evidence>
<dbReference type="EMBL" id="FRDL01000001">
    <property type="protein sequence ID" value="SHN52495.1"/>
    <property type="molecule type" value="Genomic_DNA"/>
</dbReference>
<dbReference type="InterPro" id="IPR050834">
    <property type="entry name" value="Glycosyltransf_2"/>
</dbReference>
<dbReference type="RefSeq" id="WP_072746005.1">
    <property type="nucleotide sequence ID" value="NZ_FOHL01000002.1"/>
</dbReference>
<dbReference type="PANTHER" id="PTHR43685">
    <property type="entry name" value="GLYCOSYLTRANSFERASE"/>
    <property type="match status" value="1"/>
</dbReference>
<name>A0A1M7S294_9RHOB</name>
<dbReference type="CDD" id="cd00761">
    <property type="entry name" value="Glyco_tranf_GTA_type"/>
    <property type="match status" value="1"/>
</dbReference>
<dbReference type="Proteomes" id="UP000184066">
    <property type="component" value="Unassembled WGS sequence"/>
</dbReference>
<dbReference type="Pfam" id="PF00535">
    <property type="entry name" value="Glycos_transf_2"/>
    <property type="match status" value="1"/>
</dbReference>
<dbReference type="AlphaFoldDB" id="A0A1M7S294"/>
<dbReference type="STRING" id="1189325.SAMN04488119_10262"/>
<dbReference type="GO" id="GO:0016740">
    <property type="term" value="F:transferase activity"/>
    <property type="evidence" value="ECO:0007669"/>
    <property type="project" value="UniProtKB-KW"/>
</dbReference>
<dbReference type="SUPFAM" id="SSF53448">
    <property type="entry name" value="Nucleotide-diphospho-sugar transferases"/>
    <property type="match status" value="1"/>
</dbReference>
<proteinExistence type="predicted"/>
<feature type="domain" description="Glycosyltransferase 2-like" evidence="1">
    <location>
        <begin position="23"/>
        <end position="147"/>
    </location>
</feature>
<sequence length="346" mass="38290">MSAVSTQSGAWAKGRAQTGPVFSCVMTMFNEGPLLRRAAASVLGQSHPALELILVDDGADDATRAIAQEIAADDRRVRLIRQANAGLSAARNRGLEHVRGDYVCFLDADDARPPWAFAAAAEVIRRDAPDLALQRGVLSEVDGDMRRFYDAAHFDRLRELLGENPIETGAAEESMARALAHLIEPQAANKFVRVDFLRARRLGFPNGRVFEDMLFHAMAVAQAARISIIHAPGFAYHRRYGRPQITSSSDERRFDAIAVARMTFALLERTPSFADPLRRSAAAAAALRLVRWCESCVGHQHRWNFRMAVRAAMRGVDPRWSVIAADTPLARAELDALRRYAKEVFA</sequence>
<dbReference type="GO" id="GO:0044010">
    <property type="term" value="P:single-species biofilm formation"/>
    <property type="evidence" value="ECO:0007669"/>
    <property type="project" value="TreeGrafter"/>
</dbReference>
<evidence type="ECO:0000259" key="1">
    <source>
        <dbReference type="Pfam" id="PF00535"/>
    </source>
</evidence>
<dbReference type="InterPro" id="IPR001173">
    <property type="entry name" value="Glyco_trans_2-like"/>
</dbReference>
<dbReference type="PANTHER" id="PTHR43685:SF2">
    <property type="entry name" value="GLYCOSYLTRANSFERASE 2-LIKE DOMAIN-CONTAINING PROTEIN"/>
    <property type="match status" value="1"/>
</dbReference>
<dbReference type="OrthoDB" id="5291101at2"/>
<keyword evidence="2" id="KW-0808">Transferase</keyword>
<dbReference type="InterPro" id="IPR029044">
    <property type="entry name" value="Nucleotide-diphossugar_trans"/>
</dbReference>
<organism evidence="2 3">
    <name type="scientific">Oceanicella actignis</name>
    <dbReference type="NCBI Taxonomy" id="1189325"/>
    <lineage>
        <taxon>Bacteria</taxon>
        <taxon>Pseudomonadati</taxon>
        <taxon>Pseudomonadota</taxon>
        <taxon>Alphaproteobacteria</taxon>
        <taxon>Rhodobacterales</taxon>
        <taxon>Paracoccaceae</taxon>
        <taxon>Oceanicella</taxon>
    </lineage>
</organism>